<evidence type="ECO:0000313" key="2">
    <source>
        <dbReference type="Proteomes" id="UP000006859"/>
    </source>
</evidence>
<organism evidence="1 2">
    <name type="scientific">Dickeya dadantii (strain 3937)</name>
    <name type="common">Erwinia chrysanthemi (strain 3937)</name>
    <dbReference type="NCBI Taxonomy" id="198628"/>
    <lineage>
        <taxon>Bacteria</taxon>
        <taxon>Pseudomonadati</taxon>
        <taxon>Pseudomonadota</taxon>
        <taxon>Gammaproteobacteria</taxon>
        <taxon>Enterobacterales</taxon>
        <taxon>Pectobacteriaceae</taxon>
        <taxon>Dickeya</taxon>
    </lineage>
</organism>
<dbReference type="KEGG" id="ddd:Dda3937_04468"/>
<evidence type="ECO:0000313" key="1">
    <source>
        <dbReference type="EMBL" id="ADM96931.1"/>
    </source>
</evidence>
<dbReference type="STRING" id="198628.Dda3937_04468"/>
<dbReference type="HOGENOM" id="CLU_2552822_0_0_6"/>
<protein>
    <submittedName>
        <fullName evidence="1">Uncharacterized protein</fullName>
    </submittedName>
</protein>
<dbReference type="EMBL" id="CP002038">
    <property type="protein sequence ID" value="ADM96931.1"/>
    <property type="molecule type" value="Genomic_DNA"/>
</dbReference>
<dbReference type="AlphaFoldDB" id="E0SLU7"/>
<keyword evidence="2" id="KW-1185">Reference proteome</keyword>
<name>E0SLU7_DICD3</name>
<sequence>MSLGRRVTRLIMSIALKGQCVALFKTPCVLSCNSNYFGYKPGADGIPSLLMAGYRAGILFPLFDLTGVRLFIPAGWSPIKIN</sequence>
<gene>
    <name evidence="1" type="ordered locus">Dda3937_04468</name>
</gene>
<reference evidence="1 2" key="1">
    <citation type="journal article" date="2011" name="J. Bacteriol.">
        <title>Genome sequence of the plant-pathogenic bacterium Dickeya dadantii 3937.</title>
        <authorList>
            <person name="Glasner J.D."/>
            <person name="Yang C.H."/>
            <person name="Reverchon S."/>
            <person name="Hugouvieux-Cotte-Pattat N."/>
            <person name="Condemine G."/>
            <person name="Bohin J.P."/>
            <person name="Van Gijsegem F."/>
            <person name="Yang S."/>
            <person name="Franza T."/>
            <person name="Expert D."/>
            <person name="Plunkett G. III"/>
            <person name="San Francisco M.J."/>
            <person name="Charkowski A.O."/>
            <person name="Py B."/>
            <person name="Bell K."/>
            <person name="Rauscher L."/>
            <person name="Rodriguez-Palenzuela P."/>
            <person name="Toussaint A."/>
            <person name="Holeva M.C."/>
            <person name="He S.Y."/>
            <person name="Douet V."/>
            <person name="Boccara M."/>
            <person name="Blanco C."/>
            <person name="Toth I."/>
            <person name="Anderson B.D."/>
            <person name="Biehl B.S."/>
            <person name="Mau B."/>
            <person name="Flynn S.M."/>
            <person name="Barras F."/>
            <person name="Lindeberg M."/>
            <person name="Birch P.R."/>
            <person name="Tsuyumu S."/>
            <person name="Shi X."/>
            <person name="Hibbing M."/>
            <person name="Yap M.N."/>
            <person name="Carpentier M."/>
            <person name="Dassa E."/>
            <person name="Umehara M."/>
            <person name="Kim J.F."/>
            <person name="Rusch M."/>
            <person name="Soni P."/>
            <person name="Mayhew G.F."/>
            <person name="Fouts D.E."/>
            <person name="Gill S.R."/>
            <person name="Blattner F.R."/>
            <person name="Keen N.T."/>
            <person name="Perna N.T."/>
        </authorList>
    </citation>
    <scope>NUCLEOTIDE SEQUENCE [LARGE SCALE GENOMIC DNA]</scope>
    <source>
        <strain evidence="1 2">3937</strain>
    </source>
</reference>
<dbReference type="Proteomes" id="UP000006859">
    <property type="component" value="Chromosome"/>
</dbReference>
<accession>E0SLU7</accession>
<proteinExistence type="predicted"/>